<name>A0ABQ5ZER3_9HYPH</name>
<gene>
    <name evidence="1" type="ORF">GCM10007923_24880</name>
</gene>
<evidence type="ECO:0000313" key="2">
    <source>
        <dbReference type="Proteomes" id="UP001156702"/>
    </source>
</evidence>
<dbReference type="RefSeq" id="WP_244768376.1">
    <property type="nucleotide sequence ID" value="NZ_BSOP01000018.1"/>
</dbReference>
<evidence type="ECO:0000313" key="1">
    <source>
        <dbReference type="EMBL" id="GLR51280.1"/>
    </source>
</evidence>
<protein>
    <submittedName>
        <fullName evidence="1">Uncharacterized protein</fullName>
    </submittedName>
</protein>
<accession>A0ABQ5ZER3</accession>
<dbReference type="EMBL" id="BSOP01000018">
    <property type="protein sequence ID" value="GLR51280.1"/>
    <property type="molecule type" value="Genomic_DNA"/>
</dbReference>
<keyword evidence="2" id="KW-1185">Reference proteome</keyword>
<dbReference type="Proteomes" id="UP001156702">
    <property type="component" value="Unassembled WGS sequence"/>
</dbReference>
<sequence>MRIAIASVDTIDNVIEAPSLAVAATLFPHAELIDVATTAVGIGWVRTEGGWAPPAVPEPVPVAMTHLQFIEHAQVAGDLSDEGLVAARADPLLAAFWIKFELATSLERDHPTTVQGLAALVATGHLTEEGREAIVELWPTV</sequence>
<organism evidence="1 2">
    <name type="scientific">Shinella yambaruensis</name>
    <dbReference type="NCBI Taxonomy" id="415996"/>
    <lineage>
        <taxon>Bacteria</taxon>
        <taxon>Pseudomonadati</taxon>
        <taxon>Pseudomonadota</taxon>
        <taxon>Alphaproteobacteria</taxon>
        <taxon>Hyphomicrobiales</taxon>
        <taxon>Rhizobiaceae</taxon>
        <taxon>Shinella</taxon>
    </lineage>
</organism>
<proteinExistence type="predicted"/>
<reference evidence="2" key="1">
    <citation type="journal article" date="2019" name="Int. J. Syst. Evol. Microbiol.">
        <title>The Global Catalogue of Microorganisms (GCM) 10K type strain sequencing project: providing services to taxonomists for standard genome sequencing and annotation.</title>
        <authorList>
            <consortium name="The Broad Institute Genomics Platform"/>
            <consortium name="The Broad Institute Genome Sequencing Center for Infectious Disease"/>
            <person name="Wu L."/>
            <person name="Ma J."/>
        </authorList>
    </citation>
    <scope>NUCLEOTIDE SEQUENCE [LARGE SCALE GENOMIC DNA]</scope>
    <source>
        <strain evidence="2">NBRC 102122</strain>
    </source>
</reference>
<comment type="caution">
    <text evidence="1">The sequence shown here is derived from an EMBL/GenBank/DDBJ whole genome shotgun (WGS) entry which is preliminary data.</text>
</comment>